<evidence type="ECO:0000256" key="6">
    <source>
        <dbReference type="ARBA" id="ARBA00022692"/>
    </source>
</evidence>
<evidence type="ECO:0000256" key="7">
    <source>
        <dbReference type="ARBA" id="ARBA00022968"/>
    </source>
</evidence>
<accession>A0A3B1K9G1</accession>
<evidence type="ECO:0000256" key="2">
    <source>
        <dbReference type="ARBA" id="ARBA00006739"/>
    </source>
</evidence>
<dbReference type="InterPro" id="IPR011143">
    <property type="entry name" value="GM2_synthase"/>
</dbReference>
<keyword evidence="5" id="KW-0808">Transferase</keyword>
<dbReference type="InterPro" id="IPR029044">
    <property type="entry name" value="Nucleotide-diphossugar_trans"/>
</dbReference>
<evidence type="ECO:0000313" key="13">
    <source>
        <dbReference type="Ensembl" id="ENSAMXP00000051352.1"/>
    </source>
</evidence>
<evidence type="ECO:0000256" key="5">
    <source>
        <dbReference type="ARBA" id="ARBA00022679"/>
    </source>
</evidence>
<comment type="subcellular location">
    <subcellularLocation>
        <location evidence="1">Golgi apparatus membrane</location>
        <topology evidence="1">Single-pass type II membrane protein</topology>
    </subcellularLocation>
</comment>
<dbReference type="Proteomes" id="UP000018467">
    <property type="component" value="Unassembled WGS sequence"/>
</dbReference>
<evidence type="ECO:0000313" key="14">
    <source>
        <dbReference type="Proteomes" id="UP000018467"/>
    </source>
</evidence>
<dbReference type="STRING" id="7994.ENSAMXP00000051352"/>
<dbReference type="GO" id="GO:0019276">
    <property type="term" value="P:UDP-N-acetylgalactosamine metabolic process"/>
    <property type="evidence" value="ECO:0007669"/>
    <property type="project" value="TreeGrafter"/>
</dbReference>
<evidence type="ECO:0000256" key="4">
    <source>
        <dbReference type="ARBA" id="ARBA00022676"/>
    </source>
</evidence>
<protein>
    <submittedName>
        <fullName evidence="13">Beta-1,4-N-acetyl-galactosaminyltransferase 2 (SID blood group), tandelm duplication 2</fullName>
    </submittedName>
</protein>
<evidence type="ECO:0000256" key="3">
    <source>
        <dbReference type="ARBA" id="ARBA00011748"/>
    </source>
</evidence>
<dbReference type="SUPFAM" id="SSF53448">
    <property type="entry name" value="Nucleotide-diphospho-sugar transferases"/>
    <property type="match status" value="1"/>
</dbReference>
<evidence type="ECO:0000256" key="1">
    <source>
        <dbReference type="ARBA" id="ARBA00004323"/>
    </source>
</evidence>
<dbReference type="CDD" id="cd00761">
    <property type="entry name" value="Glyco_tranf_GTA_type"/>
    <property type="match status" value="1"/>
</dbReference>
<dbReference type="Pfam" id="PF00535">
    <property type="entry name" value="Glycos_transf_2"/>
    <property type="match status" value="1"/>
</dbReference>
<keyword evidence="8" id="KW-1133">Transmembrane helix</keyword>
<keyword evidence="11" id="KW-1015">Disulfide bond</keyword>
<dbReference type="PANTHER" id="PTHR15046">
    <property type="entry name" value="GLYCO_TRANS_2-LIKE DOMAIN-CONTAINING PROTEIN"/>
    <property type="match status" value="1"/>
</dbReference>
<proteinExistence type="inferred from homology"/>
<name>A0A3B1K9G1_ASTMX</name>
<keyword evidence="6" id="KW-0812">Transmembrane</keyword>
<dbReference type="AlphaFoldDB" id="A0A3B1K9G1"/>
<reference evidence="14" key="1">
    <citation type="submission" date="2013-03" db="EMBL/GenBank/DDBJ databases">
        <authorList>
            <person name="Jeffery W."/>
            <person name="Warren W."/>
            <person name="Wilson R.K."/>
        </authorList>
    </citation>
    <scope>NUCLEOTIDE SEQUENCE</scope>
    <source>
        <strain evidence="14">female</strain>
    </source>
</reference>
<reference evidence="13" key="3">
    <citation type="submission" date="2025-08" db="UniProtKB">
        <authorList>
            <consortium name="Ensembl"/>
        </authorList>
    </citation>
    <scope>IDENTIFICATION</scope>
</reference>
<dbReference type="Ensembl" id="ENSAMXT00000037019.1">
    <property type="protein sequence ID" value="ENSAMXP00000051352.1"/>
    <property type="gene ID" value="ENSAMXG00000037462.1"/>
</dbReference>
<reference evidence="14" key="2">
    <citation type="journal article" date="2014" name="Nat. Commun.">
        <title>The cavefish genome reveals candidate genes for eye loss.</title>
        <authorList>
            <person name="McGaugh S.E."/>
            <person name="Gross J.B."/>
            <person name="Aken B."/>
            <person name="Blin M."/>
            <person name="Borowsky R."/>
            <person name="Chalopin D."/>
            <person name="Hinaux H."/>
            <person name="Jeffery W.R."/>
            <person name="Keene A."/>
            <person name="Ma L."/>
            <person name="Minx P."/>
            <person name="Murphy D."/>
            <person name="O'Quin K.E."/>
            <person name="Retaux S."/>
            <person name="Rohner N."/>
            <person name="Searle S.M."/>
            <person name="Stahl B.A."/>
            <person name="Tabin C."/>
            <person name="Volff J.N."/>
            <person name="Yoshizawa M."/>
            <person name="Warren W.C."/>
        </authorList>
    </citation>
    <scope>NUCLEOTIDE SEQUENCE [LARGE SCALE GENOMIC DNA]</scope>
    <source>
        <strain evidence="14">female</strain>
    </source>
</reference>
<dbReference type="GO" id="GO:0008376">
    <property type="term" value="F:acetylgalactosaminyltransferase activity"/>
    <property type="evidence" value="ECO:0007669"/>
    <property type="project" value="TreeGrafter"/>
</dbReference>
<dbReference type="PIRSF" id="PIRSF000474">
    <property type="entry name" value="GM2_GD2_synthase"/>
    <property type="match status" value="1"/>
</dbReference>
<dbReference type="Bgee" id="ENSAMXG00000037462">
    <property type="expression patterns" value="Expressed in intestine and 14 other cell types or tissues"/>
</dbReference>
<keyword evidence="10" id="KW-0472">Membrane</keyword>
<evidence type="ECO:0000259" key="12">
    <source>
        <dbReference type="Pfam" id="PF00535"/>
    </source>
</evidence>
<dbReference type="GO" id="GO:0006047">
    <property type="term" value="P:UDP-N-acetylglucosamine metabolic process"/>
    <property type="evidence" value="ECO:0007669"/>
    <property type="project" value="TreeGrafter"/>
</dbReference>
<evidence type="ECO:0000256" key="9">
    <source>
        <dbReference type="ARBA" id="ARBA00023034"/>
    </source>
</evidence>
<evidence type="ECO:0000256" key="11">
    <source>
        <dbReference type="ARBA" id="ARBA00023157"/>
    </source>
</evidence>
<dbReference type="GeneTree" id="ENSGT00390000006679"/>
<keyword evidence="14" id="KW-1185">Reference proteome</keyword>
<reference evidence="13" key="4">
    <citation type="submission" date="2025-09" db="UniProtKB">
        <authorList>
            <consortium name="Ensembl"/>
        </authorList>
    </citation>
    <scope>IDENTIFICATION</scope>
</reference>
<dbReference type="GO" id="GO:1901137">
    <property type="term" value="P:carbohydrate derivative biosynthetic process"/>
    <property type="evidence" value="ECO:0007669"/>
    <property type="project" value="UniProtKB-ARBA"/>
</dbReference>
<dbReference type="InterPro" id="IPR001173">
    <property type="entry name" value="Glyco_trans_2-like"/>
</dbReference>
<dbReference type="GO" id="GO:0000139">
    <property type="term" value="C:Golgi membrane"/>
    <property type="evidence" value="ECO:0007669"/>
    <property type="project" value="UniProtKB-SubCell"/>
</dbReference>
<keyword evidence="7" id="KW-0735">Signal-anchor</keyword>
<evidence type="ECO:0000256" key="8">
    <source>
        <dbReference type="ARBA" id="ARBA00022989"/>
    </source>
</evidence>
<dbReference type="InParanoid" id="A0A3B1K9G1"/>
<dbReference type="Gene3D" id="3.90.550.10">
    <property type="entry name" value="Spore Coat Polysaccharide Biosynthesis Protein SpsA, Chain A"/>
    <property type="match status" value="1"/>
</dbReference>
<feature type="domain" description="Glycosyltransferase 2-like" evidence="12">
    <location>
        <begin position="256"/>
        <end position="355"/>
    </location>
</feature>
<dbReference type="PANTHER" id="PTHR15046:SF2">
    <property type="entry name" value="BETA-1,4 N-ACETYLGALACTOSAMINYLTRANSFERASE 2"/>
    <property type="match status" value="1"/>
</dbReference>
<organism evidence="13 14">
    <name type="scientific">Astyanax mexicanus</name>
    <name type="common">Blind cave fish</name>
    <name type="synonym">Astyanax fasciatus mexicanus</name>
    <dbReference type="NCBI Taxonomy" id="7994"/>
    <lineage>
        <taxon>Eukaryota</taxon>
        <taxon>Metazoa</taxon>
        <taxon>Chordata</taxon>
        <taxon>Craniata</taxon>
        <taxon>Vertebrata</taxon>
        <taxon>Euteleostomi</taxon>
        <taxon>Actinopterygii</taxon>
        <taxon>Neopterygii</taxon>
        <taxon>Teleostei</taxon>
        <taxon>Ostariophysi</taxon>
        <taxon>Characiformes</taxon>
        <taxon>Characoidei</taxon>
        <taxon>Acestrorhamphidae</taxon>
        <taxon>Acestrorhamphinae</taxon>
        <taxon>Astyanax</taxon>
    </lineage>
</organism>
<keyword evidence="4" id="KW-0328">Glycosyltransferase</keyword>
<keyword evidence="9" id="KW-0333">Golgi apparatus</keyword>
<comment type="similarity">
    <text evidence="2">Belongs to the glycosyltransferase 2 family.</text>
</comment>
<evidence type="ECO:0000256" key="10">
    <source>
        <dbReference type="ARBA" id="ARBA00023136"/>
    </source>
</evidence>
<sequence length="491" mass="56043">MSFSRPFSIIMRWKLRSWLGLMTVVCFVTFTFWKMSDGNSLPYTRSPYKGNRTMGSSEIFTFQNRSIRLLLYQSHPSCVCEGTELASQVPTDSFQAVEKRRAKEYKQHQIRKKTTTDKIILALPNSPLQYPIHGFTVAPMKKSVIPGLALHAGKREQYKVSLSVQKGVLSVSNNLAEVNVEGQGQSKLTFSSTDLKNLNHLLSGVEYTSTVYHINTLDMVLFSFEEYDAIFPITIRRPVVPVLHDPGEDINSMVTIATKTFLRYGELKVLIDSIRQFYPDIKIVIADDSLKPEPVSGKNIEQYIMPPAQGWFAGRNLVISQITSKYFLWVDDDFIFHNYTRIESFVEIMEAVPELDVLGGDVGGNQFYFMLTYDEGDEVEGGCMRRFHQKVHGPLPSFDGCYLVDGVVNFFLARTDAVRRVGFDPFLSRVAHTEFFIDGLGSLMVATCRGLSVGHQRKKLLSKYTKYRFQNNEKAKLAHHYFKNHLKCIKY</sequence>
<comment type="subunit">
    <text evidence="3">Homodimer; disulfide-linked.</text>
</comment>